<accession>A0A0C2NID7</accession>
<dbReference type="AlphaFoldDB" id="A0A0C2NID7"/>
<gene>
    <name evidence="1" type="ORF">RF11_14983</name>
</gene>
<organism evidence="1 2">
    <name type="scientific">Thelohanellus kitauei</name>
    <name type="common">Myxosporean</name>
    <dbReference type="NCBI Taxonomy" id="669202"/>
    <lineage>
        <taxon>Eukaryota</taxon>
        <taxon>Metazoa</taxon>
        <taxon>Cnidaria</taxon>
        <taxon>Myxozoa</taxon>
        <taxon>Myxosporea</taxon>
        <taxon>Bivalvulida</taxon>
        <taxon>Platysporina</taxon>
        <taxon>Myxobolidae</taxon>
        <taxon>Thelohanellus</taxon>
    </lineage>
</organism>
<protein>
    <submittedName>
        <fullName evidence="1">Uncharacterized protein</fullName>
    </submittedName>
</protein>
<sequence>MEYRSQVIYLVTGAIVLGIEKCLKDMNQDLCNGFPGFFLMLRCAKRITGFGEDCYIIGFPPSYHDEMITEIRKRFAWRTNITQVFDLDLKIVVDNLDHRLGFNESDYVISMCYFKRIASAVVPIISDAQGMSERDLVCHNYMNELNDEGPNLPRSAIVTIKNKAYHAQGTLDHRIRAYCMVVKKGRLTQIHDLLHEILRVLLKDDPVSKILQVYVKNAIKEIESVPDPANYVQSPEIFSQIDLHG</sequence>
<evidence type="ECO:0000313" key="1">
    <source>
        <dbReference type="EMBL" id="KII73792.1"/>
    </source>
</evidence>
<proteinExistence type="predicted"/>
<dbReference type="EMBL" id="JWZT01000661">
    <property type="protein sequence ID" value="KII73792.1"/>
    <property type="molecule type" value="Genomic_DNA"/>
</dbReference>
<dbReference type="Proteomes" id="UP000031668">
    <property type="component" value="Unassembled WGS sequence"/>
</dbReference>
<keyword evidence="2" id="KW-1185">Reference proteome</keyword>
<evidence type="ECO:0000313" key="2">
    <source>
        <dbReference type="Proteomes" id="UP000031668"/>
    </source>
</evidence>
<name>A0A0C2NID7_THEKT</name>
<reference evidence="1 2" key="1">
    <citation type="journal article" date="2014" name="Genome Biol. Evol.">
        <title>The genome of the myxosporean Thelohanellus kitauei shows adaptations to nutrient acquisition within its fish host.</title>
        <authorList>
            <person name="Yang Y."/>
            <person name="Xiong J."/>
            <person name="Zhou Z."/>
            <person name="Huo F."/>
            <person name="Miao W."/>
            <person name="Ran C."/>
            <person name="Liu Y."/>
            <person name="Zhang J."/>
            <person name="Feng J."/>
            <person name="Wang M."/>
            <person name="Wang M."/>
            <person name="Wang L."/>
            <person name="Yao B."/>
        </authorList>
    </citation>
    <scope>NUCLEOTIDE SEQUENCE [LARGE SCALE GENOMIC DNA]</scope>
    <source>
        <strain evidence="1">Wuqing</strain>
    </source>
</reference>
<comment type="caution">
    <text evidence="1">The sequence shown here is derived from an EMBL/GenBank/DDBJ whole genome shotgun (WGS) entry which is preliminary data.</text>
</comment>